<evidence type="ECO:0000313" key="2">
    <source>
        <dbReference type="Proteomes" id="UP001057375"/>
    </source>
</evidence>
<feature type="non-terminal residue" evidence="1">
    <location>
        <position position="1"/>
    </location>
</feature>
<feature type="non-terminal residue" evidence="1">
    <location>
        <position position="84"/>
    </location>
</feature>
<keyword evidence="2" id="KW-1185">Reference proteome</keyword>
<dbReference type="EMBL" id="BQXS01005533">
    <property type="protein sequence ID" value="GKT37957.1"/>
    <property type="molecule type" value="Genomic_DNA"/>
</dbReference>
<organism evidence="1 2">
    <name type="scientific">Aduncisulcus paluster</name>
    <dbReference type="NCBI Taxonomy" id="2918883"/>
    <lineage>
        <taxon>Eukaryota</taxon>
        <taxon>Metamonada</taxon>
        <taxon>Carpediemonas-like organisms</taxon>
        <taxon>Aduncisulcus</taxon>
    </lineage>
</organism>
<accession>A0ABQ5KZV7</accession>
<evidence type="ECO:0000313" key="1">
    <source>
        <dbReference type="EMBL" id="GKT37957.1"/>
    </source>
</evidence>
<comment type="caution">
    <text evidence="1">The sequence shown here is derived from an EMBL/GenBank/DDBJ whole genome shotgun (WGS) entry which is preliminary data.</text>
</comment>
<sequence>QSFFTETVNETADTFTLAAVFFVEIKSLFDKCEDFIVTELGTDLYASANISRCTAAEKDIPAFGGSHEADIAHIAECTDHFTAV</sequence>
<proteinExistence type="predicted"/>
<protein>
    <submittedName>
        <fullName evidence="1">Uncharacterized protein</fullName>
    </submittedName>
</protein>
<name>A0ABQ5KZV7_9EUKA</name>
<dbReference type="Proteomes" id="UP001057375">
    <property type="component" value="Unassembled WGS sequence"/>
</dbReference>
<gene>
    <name evidence="1" type="ORF">ADUPG1_003895</name>
</gene>
<reference evidence="1" key="1">
    <citation type="submission" date="2022-03" db="EMBL/GenBank/DDBJ databases">
        <title>Draft genome sequence of Aduncisulcus paluster, a free-living microaerophilic Fornicata.</title>
        <authorList>
            <person name="Yuyama I."/>
            <person name="Kume K."/>
            <person name="Tamura T."/>
            <person name="Inagaki Y."/>
            <person name="Hashimoto T."/>
        </authorList>
    </citation>
    <scope>NUCLEOTIDE SEQUENCE</scope>
    <source>
        <strain evidence="1">NY0171</strain>
    </source>
</reference>